<keyword evidence="2" id="KW-1185">Reference proteome</keyword>
<reference evidence="1 2" key="1">
    <citation type="submission" date="2016-01" db="EMBL/GenBank/DDBJ databases">
        <authorList>
            <person name="Oliw E.H."/>
        </authorList>
    </citation>
    <scope>NUCLEOTIDE SEQUENCE [LARGE SCALE GENOMIC DNA]</scope>
    <source>
        <strain evidence="1 2">FRB97</strain>
    </source>
</reference>
<name>A0A250AXF5_9GAMM</name>
<organism evidence="1 2">
    <name type="scientific">Gibbsiella quercinecans</name>
    <dbReference type="NCBI Taxonomy" id="929813"/>
    <lineage>
        <taxon>Bacteria</taxon>
        <taxon>Pseudomonadati</taxon>
        <taxon>Pseudomonadota</taxon>
        <taxon>Gammaproteobacteria</taxon>
        <taxon>Enterobacterales</taxon>
        <taxon>Yersiniaceae</taxon>
        <taxon>Gibbsiella</taxon>
    </lineage>
</organism>
<protein>
    <submittedName>
        <fullName evidence="1">Uncharacterized protein</fullName>
    </submittedName>
</protein>
<dbReference type="EMBL" id="CP014136">
    <property type="protein sequence ID" value="ATA18619.1"/>
    <property type="molecule type" value="Genomic_DNA"/>
</dbReference>
<dbReference type="Proteomes" id="UP000217182">
    <property type="component" value="Chromosome"/>
</dbReference>
<evidence type="ECO:0000313" key="2">
    <source>
        <dbReference type="Proteomes" id="UP000217182"/>
    </source>
</evidence>
<proteinExistence type="predicted"/>
<accession>A0A250AXF5</accession>
<dbReference type="KEGG" id="gqu:AWC35_04250"/>
<evidence type="ECO:0000313" key="1">
    <source>
        <dbReference type="EMBL" id="ATA18619.1"/>
    </source>
</evidence>
<sequence>MDNYHYSRLTQYHFLFLPMMLLHYQTRYLGVVHPDTHLLKLSLYLDLAIQMRMNDVFLHNLELPLQIALLK</sequence>
<dbReference type="AlphaFoldDB" id="A0A250AXF5"/>
<gene>
    <name evidence="1" type="ORF">AWC35_04250</name>
</gene>